<dbReference type="CDD" id="cd03768">
    <property type="entry name" value="SR_ResInv"/>
    <property type="match status" value="1"/>
</dbReference>
<keyword evidence="2" id="KW-0229">DNA integration</keyword>
<dbReference type="InterPro" id="IPR006118">
    <property type="entry name" value="Recombinase_CS"/>
</dbReference>
<sequence length="204" mass="23355">MQFGYARVSTREQDLTVQLEELQKAGCERVFSEKKSGVVDREEFNKMVEQLRDGDAVCVTEISRLGRKTADLIRLQDDLHKKGIHFVSIREGIDTRTEMGKLWYYICAIFAENERKYTKNRSDRAKDSARARGIKGGRPRGLSDEAKKKALMVQVLYKEGQPVESIRKALKIGSNATFYKYLEYAKQSPETPISKGIRALLDKK</sequence>
<feature type="domain" description="Resolvase/invertase-type recombinase catalytic" evidence="8">
    <location>
        <begin position="1"/>
        <end position="133"/>
    </location>
</feature>
<name>A0A561P0R4_9BACT</name>
<dbReference type="SMART" id="SM00857">
    <property type="entry name" value="Resolvase"/>
    <property type="match status" value="1"/>
</dbReference>
<dbReference type="InterPro" id="IPR006119">
    <property type="entry name" value="Resolv_N"/>
</dbReference>
<comment type="caution">
    <text evidence="9">The sequence shown here is derived from an EMBL/GenBank/DDBJ whole genome shotgun (WGS) entry which is preliminary data.</text>
</comment>
<dbReference type="Pfam" id="PF00239">
    <property type="entry name" value="Resolvase"/>
    <property type="match status" value="1"/>
</dbReference>
<accession>A0A561P0R4</accession>
<dbReference type="RefSeq" id="WP_145675253.1">
    <property type="nucleotide sequence ID" value="NZ_VIWO01000018.1"/>
</dbReference>
<evidence type="ECO:0000256" key="5">
    <source>
        <dbReference type="PIRSR" id="PIRSR606118-50"/>
    </source>
</evidence>
<dbReference type="EMBL" id="VIWO01000018">
    <property type="protein sequence ID" value="TWF31721.1"/>
    <property type="molecule type" value="Genomic_DNA"/>
</dbReference>
<dbReference type="GO" id="GO:0000150">
    <property type="term" value="F:DNA strand exchange activity"/>
    <property type="evidence" value="ECO:0007669"/>
    <property type="project" value="InterPro"/>
</dbReference>
<keyword evidence="3" id="KW-0238">DNA-binding</keyword>
<dbReference type="InterPro" id="IPR036162">
    <property type="entry name" value="Resolvase-like_N_sf"/>
</dbReference>
<organism evidence="9 10">
    <name type="scientific">Chitinophaga polysaccharea</name>
    <dbReference type="NCBI Taxonomy" id="1293035"/>
    <lineage>
        <taxon>Bacteria</taxon>
        <taxon>Pseudomonadati</taxon>
        <taxon>Bacteroidota</taxon>
        <taxon>Chitinophagia</taxon>
        <taxon>Chitinophagales</taxon>
        <taxon>Chitinophagaceae</taxon>
        <taxon>Chitinophaga</taxon>
    </lineage>
</organism>
<dbReference type="GO" id="GO:0003677">
    <property type="term" value="F:DNA binding"/>
    <property type="evidence" value="ECO:0007669"/>
    <property type="project" value="UniProtKB-KW"/>
</dbReference>
<evidence type="ECO:0000256" key="6">
    <source>
        <dbReference type="PROSITE-ProRule" id="PRU10137"/>
    </source>
</evidence>
<gene>
    <name evidence="9" type="ORF">FHW36_11815</name>
</gene>
<dbReference type="PROSITE" id="PS51736">
    <property type="entry name" value="RECOMBINASES_3"/>
    <property type="match status" value="1"/>
</dbReference>
<evidence type="ECO:0000256" key="3">
    <source>
        <dbReference type="ARBA" id="ARBA00023125"/>
    </source>
</evidence>
<dbReference type="AlphaFoldDB" id="A0A561P0R4"/>
<dbReference type="SUPFAM" id="SSF53041">
    <property type="entry name" value="Resolvase-like"/>
    <property type="match status" value="1"/>
</dbReference>
<evidence type="ECO:0000256" key="2">
    <source>
        <dbReference type="ARBA" id="ARBA00022908"/>
    </source>
</evidence>
<dbReference type="Gene3D" id="3.40.50.1390">
    <property type="entry name" value="Resolvase, N-terminal catalytic domain"/>
    <property type="match status" value="1"/>
</dbReference>
<dbReference type="OrthoDB" id="9797501at2"/>
<feature type="compositionally biased region" description="Basic and acidic residues" evidence="7">
    <location>
        <begin position="120"/>
        <end position="130"/>
    </location>
</feature>
<keyword evidence="10" id="KW-1185">Reference proteome</keyword>
<dbReference type="PANTHER" id="PTHR30461:SF26">
    <property type="entry name" value="RESOLVASE HOMOLOG YNEB"/>
    <property type="match status" value="1"/>
</dbReference>
<evidence type="ECO:0000256" key="1">
    <source>
        <dbReference type="ARBA" id="ARBA00009913"/>
    </source>
</evidence>
<evidence type="ECO:0000256" key="4">
    <source>
        <dbReference type="ARBA" id="ARBA00023172"/>
    </source>
</evidence>
<dbReference type="Proteomes" id="UP000320811">
    <property type="component" value="Unassembled WGS sequence"/>
</dbReference>
<keyword evidence="4" id="KW-0233">DNA recombination</keyword>
<comment type="similarity">
    <text evidence="1">Belongs to the site-specific recombinase resolvase family.</text>
</comment>
<reference evidence="9 10" key="1">
    <citation type="submission" date="2019-06" db="EMBL/GenBank/DDBJ databases">
        <title>Sorghum-associated microbial communities from plants grown in Nebraska, USA.</title>
        <authorList>
            <person name="Schachtman D."/>
        </authorList>
    </citation>
    <scope>NUCLEOTIDE SEQUENCE [LARGE SCALE GENOMIC DNA]</scope>
    <source>
        <strain evidence="9 10">1209</strain>
    </source>
</reference>
<feature type="active site" description="O-(5'-phospho-DNA)-serine intermediate" evidence="5 6">
    <location>
        <position position="9"/>
    </location>
</feature>
<dbReference type="GO" id="GO:0015074">
    <property type="term" value="P:DNA integration"/>
    <property type="evidence" value="ECO:0007669"/>
    <property type="project" value="UniProtKB-KW"/>
</dbReference>
<proteinExistence type="inferred from homology"/>
<evidence type="ECO:0000256" key="7">
    <source>
        <dbReference type="SAM" id="MobiDB-lite"/>
    </source>
</evidence>
<evidence type="ECO:0000259" key="8">
    <source>
        <dbReference type="PROSITE" id="PS51736"/>
    </source>
</evidence>
<dbReference type="PROSITE" id="PS00397">
    <property type="entry name" value="RECOMBINASES_1"/>
    <property type="match status" value="1"/>
</dbReference>
<protein>
    <submittedName>
        <fullName evidence="9">DNA invertase Pin-like site-specific DNA recombinase</fullName>
    </submittedName>
</protein>
<evidence type="ECO:0000313" key="9">
    <source>
        <dbReference type="EMBL" id="TWF31721.1"/>
    </source>
</evidence>
<dbReference type="PANTHER" id="PTHR30461">
    <property type="entry name" value="DNA-INVERTASE FROM LAMBDOID PROPHAGE"/>
    <property type="match status" value="1"/>
</dbReference>
<feature type="region of interest" description="Disordered" evidence="7">
    <location>
        <begin position="120"/>
        <end position="142"/>
    </location>
</feature>
<dbReference type="InterPro" id="IPR050639">
    <property type="entry name" value="SSR_resolvase"/>
</dbReference>
<evidence type="ECO:0000313" key="10">
    <source>
        <dbReference type="Proteomes" id="UP000320811"/>
    </source>
</evidence>